<dbReference type="InterPro" id="IPR029055">
    <property type="entry name" value="Ntn_hydrolases_N"/>
</dbReference>
<keyword evidence="6" id="KW-1133">Transmembrane helix</keyword>
<evidence type="ECO:0000313" key="8">
    <source>
        <dbReference type="Proteomes" id="UP000238392"/>
    </source>
</evidence>
<evidence type="ECO:0000256" key="4">
    <source>
        <dbReference type="PIRSR" id="PIRSR001227-1"/>
    </source>
</evidence>
<dbReference type="PANTHER" id="PTHR34218:SF4">
    <property type="entry name" value="ACYL-HOMOSERINE LACTONE ACYLASE QUIP"/>
    <property type="match status" value="1"/>
</dbReference>
<dbReference type="Gene3D" id="3.60.20.10">
    <property type="entry name" value="Glutamine Phosphoribosylpyrophosphate, subunit 1, domain 1"/>
    <property type="match status" value="1"/>
</dbReference>
<feature type="active site" description="Nucleophile" evidence="4">
    <location>
        <position position="264"/>
    </location>
</feature>
<feature type="binding site" evidence="5">
    <location>
        <position position="336"/>
    </location>
    <ligand>
        <name>Ca(2+)</name>
        <dbReference type="ChEBI" id="CHEBI:29108"/>
    </ligand>
</feature>
<dbReference type="InterPro" id="IPR023343">
    <property type="entry name" value="Penicillin_amidase_dom1"/>
</dbReference>
<dbReference type="SUPFAM" id="SSF56235">
    <property type="entry name" value="N-terminal nucleophile aminohydrolases (Ntn hydrolases)"/>
    <property type="match status" value="1"/>
</dbReference>
<organism evidence="7 8">
    <name type="scientific">Donghicola tyrosinivorans</name>
    <dbReference type="NCBI Taxonomy" id="1652492"/>
    <lineage>
        <taxon>Bacteria</taxon>
        <taxon>Pseudomonadati</taxon>
        <taxon>Pseudomonadota</taxon>
        <taxon>Alphaproteobacteria</taxon>
        <taxon>Rhodobacterales</taxon>
        <taxon>Roseobacteraceae</taxon>
        <taxon>Donghicola</taxon>
    </lineage>
</organism>
<dbReference type="InterPro" id="IPR043146">
    <property type="entry name" value="Penicillin_amidase_N_B-knob"/>
</dbReference>
<dbReference type="Gene3D" id="1.10.1400.10">
    <property type="match status" value="1"/>
</dbReference>
<accession>A0A2T0WEU2</accession>
<feature type="binding site" evidence="5">
    <location>
        <position position="195"/>
    </location>
    <ligand>
        <name>Ca(2+)</name>
        <dbReference type="ChEBI" id="CHEBI:29108"/>
    </ligand>
</feature>
<name>A0A2T0WEU2_9RHOB</name>
<evidence type="ECO:0000256" key="1">
    <source>
        <dbReference type="ARBA" id="ARBA00006586"/>
    </source>
</evidence>
<evidence type="ECO:0000256" key="2">
    <source>
        <dbReference type="ARBA" id="ARBA00022801"/>
    </source>
</evidence>
<dbReference type="GO" id="GO:0016811">
    <property type="term" value="F:hydrolase activity, acting on carbon-nitrogen (but not peptide) bonds, in linear amides"/>
    <property type="evidence" value="ECO:0007669"/>
    <property type="project" value="InterPro"/>
</dbReference>
<evidence type="ECO:0000313" key="7">
    <source>
        <dbReference type="EMBL" id="PRY85221.1"/>
    </source>
</evidence>
<dbReference type="Proteomes" id="UP000238392">
    <property type="component" value="Unassembled WGS sequence"/>
</dbReference>
<proteinExistence type="inferred from homology"/>
<comment type="cofactor">
    <cofactor evidence="5">
        <name>Ca(2+)</name>
        <dbReference type="ChEBI" id="CHEBI:29108"/>
    </cofactor>
    <text evidence="5">Binds 1 Ca(2+) ion per dimer.</text>
</comment>
<comment type="similarity">
    <text evidence="1">Belongs to the peptidase S45 family.</text>
</comment>
<keyword evidence="8" id="KW-1185">Reference proteome</keyword>
<dbReference type="Gene3D" id="1.10.439.10">
    <property type="entry name" value="Penicillin Amidohydrolase, domain 1"/>
    <property type="match status" value="1"/>
</dbReference>
<dbReference type="CDD" id="cd03747">
    <property type="entry name" value="Ntn_PGA_like"/>
    <property type="match status" value="1"/>
</dbReference>
<dbReference type="Gene3D" id="2.30.120.10">
    <property type="match status" value="1"/>
</dbReference>
<dbReference type="InterPro" id="IPR002692">
    <property type="entry name" value="S45"/>
</dbReference>
<keyword evidence="5" id="KW-0106">Calcium</keyword>
<dbReference type="AlphaFoldDB" id="A0A2T0WEU2"/>
<sequence length="826" mass="90962">MKRVFRWLLRITSVAVVLATLLVIAIYFLAARSLPDYDTTLTSAEVRAPVEIVRDTAAVPHIFGATDEDVFFGLGYAHAQDRLWQMVLMRRTAQGRLSEIFGERTLNVDRMMRQFDLYNLSIRATQVQTPEAMAVLKAYSAGVNARLNEINEKALGRGAPELFLFNADIAPWTPADSLAVLKMMAVQLSGHMQSEILRAQTALMISPERLADILPDVPGEGIAALPDYASLFPMGGFDPVQTAGNDLYDNPLSPFNAPDFAGASNAFVASPERSAAGGALLANDPHLGFTAPTIWYLARLELSSGGIIGGGIPGLPLILSGRSADLGWGVTSSYLDDQDLYIEEVNPEDPNEYRTEDGFEQFVSRPTIIKVKDAAPETYTLRWTRNGPVLPSEALKVNTITPRGHVAALSWTALTPDDTSFSAALAMMKSKTVRQAIAAAKDFVGPSQNLSLADANGAIGMKTIGAMPRRDAAHQSKGRMPSPGWISTNRWKGRMSYTIDNPEFVNPQGGIIGNTNNKMIDRAFPRHVSFEWGDTERVQRFERLMQARKVHTRDSFIEAQLDTVSVTARTLLPLIGADLWFTGEAAADGTRERLRQEALTLLANWNGEMNEHLPEPLIYAAWVRALQERLIRDELGPIANNYTHIEPLFIERVFRDVDGAAQWCDVRQSAEVETCTDMARLALDDALIWIGENYSGKLESLRWGDAHQATHDHPVLGNIAVLKYFVNIRQSTSGGDNTLQRGLTKGTNPDPFFNVHGAGYRGVYDFADPESSVFVTSTGQSGHFLSRHYDDLGARWRLGEYVPMSLDPELARAANLGITRIYPAAQ</sequence>
<feature type="transmembrane region" description="Helical" evidence="6">
    <location>
        <begin position="7"/>
        <end position="30"/>
    </location>
</feature>
<dbReference type="InterPro" id="IPR043147">
    <property type="entry name" value="Penicillin_amidase_A-knob"/>
</dbReference>
<dbReference type="InterPro" id="IPR014395">
    <property type="entry name" value="Pen/GL7ACA/AHL_acylase"/>
</dbReference>
<dbReference type="GO" id="GO:0017000">
    <property type="term" value="P:antibiotic biosynthetic process"/>
    <property type="evidence" value="ECO:0007669"/>
    <property type="project" value="InterPro"/>
</dbReference>
<gene>
    <name evidence="7" type="ORF">CLV74_11746</name>
</gene>
<keyword evidence="6" id="KW-0812">Transmembrane</keyword>
<keyword evidence="2" id="KW-0378">Hydrolase</keyword>
<keyword evidence="5" id="KW-0479">Metal-binding</keyword>
<dbReference type="PANTHER" id="PTHR34218">
    <property type="entry name" value="PEPTIDASE S45 PENICILLIN AMIDASE"/>
    <property type="match status" value="1"/>
</dbReference>
<evidence type="ECO:0000256" key="5">
    <source>
        <dbReference type="PIRSR" id="PIRSR001227-2"/>
    </source>
</evidence>
<evidence type="ECO:0000256" key="6">
    <source>
        <dbReference type="SAM" id="Phobius"/>
    </source>
</evidence>
<feature type="binding site" evidence="5">
    <location>
        <position position="339"/>
    </location>
    <ligand>
        <name>Ca(2+)</name>
        <dbReference type="ChEBI" id="CHEBI:29108"/>
    </ligand>
</feature>
<keyword evidence="6" id="KW-0472">Membrane</keyword>
<evidence type="ECO:0000256" key="3">
    <source>
        <dbReference type="ARBA" id="ARBA00023145"/>
    </source>
</evidence>
<keyword evidence="3" id="KW-0865">Zymogen</keyword>
<dbReference type="PIRSF" id="PIRSF001227">
    <property type="entry name" value="Pen_acylase"/>
    <property type="match status" value="1"/>
</dbReference>
<dbReference type="EMBL" id="PVTQ01000017">
    <property type="protein sequence ID" value="PRY85221.1"/>
    <property type="molecule type" value="Genomic_DNA"/>
</dbReference>
<dbReference type="GO" id="GO:0046872">
    <property type="term" value="F:metal ion binding"/>
    <property type="evidence" value="ECO:0007669"/>
    <property type="project" value="UniProtKB-KW"/>
</dbReference>
<reference evidence="7 8" key="1">
    <citation type="submission" date="2018-03" db="EMBL/GenBank/DDBJ databases">
        <title>Genomic Encyclopedia of Archaeal and Bacterial Type Strains, Phase II (KMG-II): from individual species to whole genera.</title>
        <authorList>
            <person name="Goeker M."/>
        </authorList>
    </citation>
    <scope>NUCLEOTIDE SEQUENCE [LARGE SCALE GENOMIC DNA]</scope>
    <source>
        <strain evidence="7 8">DSM 100212</strain>
    </source>
</reference>
<comment type="caution">
    <text evidence="7">The sequence shown here is derived from an EMBL/GenBank/DDBJ whole genome shotgun (WGS) entry which is preliminary data.</text>
</comment>
<protein>
    <submittedName>
        <fullName evidence="7">Penicillin amidase</fullName>
    </submittedName>
</protein>
<dbReference type="OrthoDB" id="9760084at2"/>
<dbReference type="Pfam" id="PF01804">
    <property type="entry name" value="Penicil_amidase"/>
    <property type="match status" value="1"/>
</dbReference>
<dbReference type="RefSeq" id="WP_106267766.1">
    <property type="nucleotide sequence ID" value="NZ_PVTQ01000017.1"/>
</dbReference>